<evidence type="ECO:0000313" key="6">
    <source>
        <dbReference type="EMBL" id="AXB57334.1"/>
    </source>
</evidence>
<dbReference type="Proteomes" id="UP000251561">
    <property type="component" value="Chromosome"/>
</dbReference>
<dbReference type="CDD" id="cd02966">
    <property type="entry name" value="TlpA_like_family"/>
    <property type="match status" value="1"/>
</dbReference>
<dbReference type="PROSITE" id="PS51352">
    <property type="entry name" value="THIOREDOXIN_2"/>
    <property type="match status" value="1"/>
</dbReference>
<dbReference type="AlphaFoldDB" id="A0A344LTU2"/>
<dbReference type="GO" id="GO:0016491">
    <property type="term" value="F:oxidoreductase activity"/>
    <property type="evidence" value="ECO:0007669"/>
    <property type="project" value="InterPro"/>
</dbReference>
<dbReference type="EMBL" id="CP030261">
    <property type="protein sequence ID" value="AXB57334.1"/>
    <property type="molecule type" value="Genomic_DNA"/>
</dbReference>
<organism evidence="6 7">
    <name type="scientific">Flavobacterium fluviale</name>
    <dbReference type="NCBI Taxonomy" id="2249356"/>
    <lineage>
        <taxon>Bacteria</taxon>
        <taxon>Pseudomonadati</taxon>
        <taxon>Bacteroidota</taxon>
        <taxon>Flavobacteriia</taxon>
        <taxon>Flavobacteriales</taxon>
        <taxon>Flavobacteriaceae</taxon>
        <taxon>Flavobacterium</taxon>
    </lineage>
</organism>
<keyword evidence="7" id="KW-1185">Reference proteome</keyword>
<dbReference type="InterPro" id="IPR036249">
    <property type="entry name" value="Thioredoxin-like_sf"/>
</dbReference>
<keyword evidence="2" id="KW-0201">Cytochrome c-type biogenesis</keyword>
<sequence length="495" mass="57512">MRIIRFILAVLIPVIATAQKKNNDIQITGKITGKIPDIIEYTLPINGIDYFGFTNSVQIDPLGNFKININLEKTSFIDLANQYKSYGTIIAEPGMQYTININTEVSGNSFSVESKNKKGQELYNQIVNRSMIAGGHFETETKDYRKDSLAFEVKQKVEQRRISEIGGFEKLLQNKIISKSFFDLVKTDRDYFHKGILGSVAFINYLSSKQNKNSLPAAEYKKLWEEIFKSNPVTNPALLSSPWFYFYTENYLRYNELILDSTDTAALSEFHKKGLIHTHNINYAKKNLSGLQLEYYFAAYLYYETMNKNYEKELIALFEQFKKEYPQSSYTTFIEPLIIPIITFHARQKEPLNPKIQFIDNNSSVNTVKEVLKSLNKKQFYVDIWATWCGPCKSEFKENPKLYSLLASKEITMVYISIDKENRDKQWQEMIHFYNLEGYHIRANEKLYADLLKLYGSQSFGIPWHFLADNDGDIKQKHVSGPSEIENLEKQLNRN</sequence>
<dbReference type="InterPro" id="IPR013766">
    <property type="entry name" value="Thioredoxin_domain"/>
</dbReference>
<accession>A0A344LTU2</accession>
<dbReference type="Gene3D" id="3.40.30.10">
    <property type="entry name" value="Glutaredoxin"/>
    <property type="match status" value="1"/>
</dbReference>
<keyword evidence="3" id="KW-1015">Disulfide bond</keyword>
<evidence type="ECO:0000256" key="2">
    <source>
        <dbReference type="ARBA" id="ARBA00022748"/>
    </source>
</evidence>
<name>A0A344LTU2_9FLAO</name>
<dbReference type="SUPFAM" id="SSF52833">
    <property type="entry name" value="Thioredoxin-like"/>
    <property type="match status" value="1"/>
</dbReference>
<protein>
    <submittedName>
        <fullName evidence="6">TlpA family protein disulfide reductase</fullName>
    </submittedName>
</protein>
<dbReference type="GO" id="GO:0030313">
    <property type="term" value="C:cell envelope"/>
    <property type="evidence" value="ECO:0007669"/>
    <property type="project" value="UniProtKB-SubCell"/>
</dbReference>
<dbReference type="InterPro" id="IPR013740">
    <property type="entry name" value="Redoxin"/>
</dbReference>
<proteinExistence type="predicted"/>
<evidence type="ECO:0000259" key="5">
    <source>
        <dbReference type="PROSITE" id="PS51352"/>
    </source>
</evidence>
<evidence type="ECO:0000256" key="3">
    <source>
        <dbReference type="ARBA" id="ARBA00023157"/>
    </source>
</evidence>
<dbReference type="KEGG" id="ffl:HYN86_12315"/>
<dbReference type="InterPro" id="IPR050553">
    <property type="entry name" value="Thioredoxin_ResA/DsbE_sf"/>
</dbReference>
<dbReference type="RefSeq" id="WP_113678296.1">
    <property type="nucleotide sequence ID" value="NZ_CP030261.1"/>
</dbReference>
<dbReference type="PANTHER" id="PTHR42852:SF6">
    <property type="entry name" value="THIOL:DISULFIDE INTERCHANGE PROTEIN DSBE"/>
    <property type="match status" value="1"/>
</dbReference>
<evidence type="ECO:0000256" key="1">
    <source>
        <dbReference type="ARBA" id="ARBA00004196"/>
    </source>
</evidence>
<comment type="subcellular location">
    <subcellularLocation>
        <location evidence="1">Cell envelope</location>
    </subcellularLocation>
</comment>
<dbReference type="Pfam" id="PF08534">
    <property type="entry name" value="Redoxin"/>
    <property type="match status" value="1"/>
</dbReference>
<keyword evidence="4" id="KW-0676">Redox-active center</keyword>
<evidence type="ECO:0000256" key="4">
    <source>
        <dbReference type="ARBA" id="ARBA00023284"/>
    </source>
</evidence>
<dbReference type="PANTHER" id="PTHR42852">
    <property type="entry name" value="THIOL:DISULFIDE INTERCHANGE PROTEIN DSBE"/>
    <property type="match status" value="1"/>
</dbReference>
<dbReference type="GO" id="GO:0017004">
    <property type="term" value="P:cytochrome complex assembly"/>
    <property type="evidence" value="ECO:0007669"/>
    <property type="project" value="UniProtKB-KW"/>
</dbReference>
<feature type="domain" description="Thioredoxin" evidence="5">
    <location>
        <begin position="335"/>
        <end position="495"/>
    </location>
</feature>
<gene>
    <name evidence="6" type="ORF">HYN86_12315</name>
</gene>
<evidence type="ECO:0000313" key="7">
    <source>
        <dbReference type="Proteomes" id="UP000251561"/>
    </source>
</evidence>
<reference evidence="6 7" key="1">
    <citation type="submission" date="2018-06" db="EMBL/GenBank/DDBJ databases">
        <title>Genome sequencing of Flavobacterium.</title>
        <authorList>
            <person name="Baek M.-G."/>
            <person name="Yi H."/>
        </authorList>
    </citation>
    <scope>NUCLEOTIDE SEQUENCE [LARGE SCALE GENOMIC DNA]</scope>
    <source>
        <strain evidence="6 7">HYN0086</strain>
    </source>
</reference>
<dbReference type="OrthoDB" id="743079at2"/>